<evidence type="ECO:0000256" key="2">
    <source>
        <dbReference type="SAM" id="SignalP"/>
    </source>
</evidence>
<comment type="caution">
    <text evidence="3">The sequence shown here is derived from an EMBL/GenBank/DDBJ whole genome shotgun (WGS) entry which is preliminary data.</text>
</comment>
<feature type="region of interest" description="Disordered" evidence="1">
    <location>
        <begin position="26"/>
        <end position="58"/>
    </location>
</feature>
<dbReference type="Proteomes" id="UP001310692">
    <property type="component" value="Unassembled WGS sequence"/>
</dbReference>
<gene>
    <name evidence="3" type="ORF">V0U35_05220</name>
</gene>
<reference evidence="3 4" key="1">
    <citation type="submission" date="2024-01" db="EMBL/GenBank/DDBJ databases">
        <title>Hyphobacterium bacterium isolated from marine sediment.</title>
        <authorList>
            <person name="Zhao S."/>
        </authorList>
    </citation>
    <scope>NUCLEOTIDE SEQUENCE [LARGE SCALE GENOMIC DNA]</scope>
    <source>
        <strain evidence="3 4">Y60-23</strain>
    </source>
</reference>
<organism evidence="3 4">
    <name type="scientific">Hyphobacterium marinum</name>
    <dbReference type="NCBI Taxonomy" id="3116574"/>
    <lineage>
        <taxon>Bacteria</taxon>
        <taxon>Pseudomonadati</taxon>
        <taxon>Pseudomonadota</taxon>
        <taxon>Alphaproteobacteria</taxon>
        <taxon>Maricaulales</taxon>
        <taxon>Maricaulaceae</taxon>
        <taxon>Hyphobacterium</taxon>
    </lineage>
</organism>
<evidence type="ECO:0000256" key="1">
    <source>
        <dbReference type="SAM" id="MobiDB-lite"/>
    </source>
</evidence>
<dbReference type="PROSITE" id="PS51257">
    <property type="entry name" value="PROKAR_LIPOPROTEIN"/>
    <property type="match status" value="1"/>
</dbReference>
<dbReference type="RefSeq" id="WP_330195615.1">
    <property type="nucleotide sequence ID" value="NZ_JAZDRO010000002.1"/>
</dbReference>
<name>A0ABU7LWY3_9PROT</name>
<keyword evidence="4" id="KW-1185">Reference proteome</keyword>
<sequence length="221" mass="23468">MKAFYLTMTGLAAGLLLAACDAGVSGDTSAPDTATESETSAGTEETSAGTESGGGEPAIDAAAEQPEELEDRTYAAENELAGYYIPATEVGLGPVMLDHVFVGMEFEFAEYFAGVEGAFSPLILVFEDRSSPTGVGELGNTYYEVTHVFEPSHYAVTDQTLAFWGQHDVLGQISFEGEFDAAQVAEMQNGYPENARSALTGTFMIGEQTFENVSFQGWLGD</sequence>
<accession>A0ABU7LWY3</accession>
<evidence type="ECO:0000313" key="3">
    <source>
        <dbReference type="EMBL" id="MEE2566074.1"/>
    </source>
</evidence>
<dbReference type="EMBL" id="JAZDRO010000002">
    <property type="protein sequence ID" value="MEE2566074.1"/>
    <property type="molecule type" value="Genomic_DNA"/>
</dbReference>
<evidence type="ECO:0008006" key="5">
    <source>
        <dbReference type="Google" id="ProtNLM"/>
    </source>
</evidence>
<proteinExistence type="predicted"/>
<evidence type="ECO:0000313" key="4">
    <source>
        <dbReference type="Proteomes" id="UP001310692"/>
    </source>
</evidence>
<feature type="compositionally biased region" description="Low complexity" evidence="1">
    <location>
        <begin position="33"/>
        <end position="50"/>
    </location>
</feature>
<protein>
    <recommendedName>
        <fullName evidence="5">Transferrin-binding protein B C-lobe/N-lobe beta barrel domain-containing protein</fullName>
    </recommendedName>
</protein>
<feature type="chain" id="PRO_5046669477" description="Transferrin-binding protein B C-lobe/N-lobe beta barrel domain-containing protein" evidence="2">
    <location>
        <begin position="19"/>
        <end position="221"/>
    </location>
</feature>
<feature type="signal peptide" evidence="2">
    <location>
        <begin position="1"/>
        <end position="18"/>
    </location>
</feature>
<keyword evidence="2" id="KW-0732">Signal</keyword>